<gene>
    <name evidence="5" type="ORF">SAMN02745120_1821</name>
</gene>
<feature type="domain" description="Quercetin 2,3-dioxygenase C-terminal cupin" evidence="4">
    <location>
        <begin position="152"/>
        <end position="230"/>
    </location>
</feature>
<dbReference type="InterPro" id="IPR003829">
    <property type="entry name" value="Pirin_N_dom"/>
</dbReference>
<organism evidence="5 6">
    <name type="scientific">Acetoanaerobium noterae</name>
    <dbReference type="NCBI Taxonomy" id="745369"/>
    <lineage>
        <taxon>Bacteria</taxon>
        <taxon>Bacillati</taxon>
        <taxon>Bacillota</taxon>
        <taxon>Clostridia</taxon>
        <taxon>Peptostreptococcales</taxon>
        <taxon>Filifactoraceae</taxon>
        <taxon>Acetoanaerobium</taxon>
    </lineage>
</organism>
<dbReference type="InterPro" id="IPR041602">
    <property type="entry name" value="Quercetinase_C"/>
</dbReference>
<dbReference type="PANTHER" id="PTHR43212:SF3">
    <property type="entry name" value="QUERCETIN 2,3-DIOXYGENASE"/>
    <property type="match status" value="1"/>
</dbReference>
<dbReference type="AlphaFoldDB" id="A0A1T5BRD2"/>
<dbReference type="Gene3D" id="2.60.120.10">
    <property type="entry name" value="Jelly Rolls"/>
    <property type="match status" value="2"/>
</dbReference>
<evidence type="ECO:0008006" key="7">
    <source>
        <dbReference type="Google" id="ProtNLM"/>
    </source>
</evidence>
<feature type="domain" description="Pirin N-terminal" evidence="3">
    <location>
        <begin position="10"/>
        <end position="119"/>
    </location>
</feature>
<keyword evidence="6" id="KW-1185">Reference proteome</keyword>
<evidence type="ECO:0000256" key="1">
    <source>
        <dbReference type="ARBA" id="ARBA00008416"/>
    </source>
</evidence>
<dbReference type="Pfam" id="PF02678">
    <property type="entry name" value="Pirin"/>
    <property type="match status" value="1"/>
</dbReference>
<dbReference type="PANTHER" id="PTHR43212">
    <property type="entry name" value="QUERCETIN 2,3-DIOXYGENASE"/>
    <property type="match status" value="1"/>
</dbReference>
<protein>
    <recommendedName>
        <fullName evidence="7">Pirin N-terminal domain-containing protein</fullName>
    </recommendedName>
</protein>
<evidence type="ECO:0000259" key="4">
    <source>
        <dbReference type="Pfam" id="PF17954"/>
    </source>
</evidence>
<reference evidence="6" key="1">
    <citation type="submission" date="2017-02" db="EMBL/GenBank/DDBJ databases">
        <authorList>
            <person name="Varghese N."/>
            <person name="Submissions S."/>
        </authorList>
    </citation>
    <scope>NUCLEOTIDE SEQUENCE [LARGE SCALE GENOMIC DNA]</scope>
    <source>
        <strain evidence="6">ATCC 35199</strain>
    </source>
</reference>
<dbReference type="Pfam" id="PF17954">
    <property type="entry name" value="Pirin_C_2"/>
    <property type="match status" value="1"/>
</dbReference>
<comment type="similarity">
    <text evidence="1 2">Belongs to the pirin family.</text>
</comment>
<dbReference type="OrthoDB" id="321327at2"/>
<evidence type="ECO:0000313" key="6">
    <source>
        <dbReference type="Proteomes" id="UP000243406"/>
    </source>
</evidence>
<dbReference type="InterPro" id="IPR011051">
    <property type="entry name" value="RmlC_Cupin_sf"/>
</dbReference>
<dbReference type="PIRSF" id="PIRSF006232">
    <property type="entry name" value="Pirin"/>
    <property type="match status" value="1"/>
</dbReference>
<dbReference type="InterPro" id="IPR012093">
    <property type="entry name" value="Pirin"/>
</dbReference>
<name>A0A1T5BRD2_9FIRM</name>
<evidence type="ECO:0000256" key="2">
    <source>
        <dbReference type="RuleBase" id="RU003457"/>
    </source>
</evidence>
<dbReference type="InterPro" id="IPR014710">
    <property type="entry name" value="RmlC-like_jellyroll"/>
</dbReference>
<sequence>MLNIVTSDQRHYVDRDWLKGYLTFSFQDYYDEENNDFGNLLVFNEEVLSPAKGFNMHPTHYMEVITYVLEGELAHLDNVSNETTHVNTGEFQILHAGDGIEHSEKNASKEYPLKFLQFWFSPNSYENKAGYDKLSIDKEKAANCLYKIFGKDDGLCHIRQDVNFYLSILDSGKTLEYTPTEGRKTFIFLLDGKLDINRHILNSRDSARTKDSESLLIKALGKSEFFLIDIN</sequence>
<dbReference type="Proteomes" id="UP000243406">
    <property type="component" value="Unassembled WGS sequence"/>
</dbReference>
<proteinExistence type="inferred from homology"/>
<dbReference type="RefSeq" id="WP_159446437.1">
    <property type="nucleotide sequence ID" value="NZ_FUYN01000003.1"/>
</dbReference>
<evidence type="ECO:0000259" key="3">
    <source>
        <dbReference type="Pfam" id="PF02678"/>
    </source>
</evidence>
<dbReference type="EMBL" id="FUYN01000003">
    <property type="protein sequence ID" value="SKB49776.1"/>
    <property type="molecule type" value="Genomic_DNA"/>
</dbReference>
<evidence type="ECO:0000313" key="5">
    <source>
        <dbReference type="EMBL" id="SKB49776.1"/>
    </source>
</evidence>
<accession>A0A1T5BRD2</accession>
<dbReference type="SUPFAM" id="SSF51182">
    <property type="entry name" value="RmlC-like cupins"/>
    <property type="match status" value="1"/>
</dbReference>